<dbReference type="Proteomes" id="UP000683000">
    <property type="component" value="Unassembled WGS sequence"/>
</dbReference>
<dbReference type="AlphaFoldDB" id="A0A8I2YCE0"/>
<evidence type="ECO:0000313" key="2">
    <source>
        <dbReference type="EMBL" id="KAG6369349.1"/>
    </source>
</evidence>
<organism evidence="2 3">
    <name type="scientific">Boletus reticuloceps</name>
    <dbReference type="NCBI Taxonomy" id="495285"/>
    <lineage>
        <taxon>Eukaryota</taxon>
        <taxon>Fungi</taxon>
        <taxon>Dikarya</taxon>
        <taxon>Basidiomycota</taxon>
        <taxon>Agaricomycotina</taxon>
        <taxon>Agaricomycetes</taxon>
        <taxon>Agaricomycetidae</taxon>
        <taxon>Boletales</taxon>
        <taxon>Boletineae</taxon>
        <taxon>Boletaceae</taxon>
        <taxon>Boletoideae</taxon>
        <taxon>Boletus</taxon>
    </lineage>
</organism>
<gene>
    <name evidence="2" type="ORF">JVT61DRAFT_14989</name>
</gene>
<dbReference type="OrthoDB" id="2681790at2759"/>
<protein>
    <submittedName>
        <fullName evidence="2">Uncharacterized protein</fullName>
    </submittedName>
</protein>
<name>A0A8I2YCE0_9AGAM</name>
<keyword evidence="3" id="KW-1185">Reference proteome</keyword>
<feature type="region of interest" description="Disordered" evidence="1">
    <location>
        <begin position="140"/>
        <end position="169"/>
    </location>
</feature>
<reference evidence="2" key="1">
    <citation type="submission" date="2021-03" db="EMBL/GenBank/DDBJ databases">
        <title>Evolutionary innovations through gain and loss of genes in the ectomycorrhizal Boletales.</title>
        <authorList>
            <person name="Wu G."/>
            <person name="Miyauchi S."/>
            <person name="Morin E."/>
            <person name="Yang Z.-L."/>
            <person name="Xu J."/>
            <person name="Martin F.M."/>
        </authorList>
    </citation>
    <scope>NUCLEOTIDE SEQUENCE</scope>
    <source>
        <strain evidence="2">BR01</strain>
    </source>
</reference>
<proteinExistence type="predicted"/>
<evidence type="ECO:0000313" key="3">
    <source>
        <dbReference type="Proteomes" id="UP000683000"/>
    </source>
</evidence>
<sequence length="169" mass="18603">MNQINNTIRCDSHLAFSFLSPSSLYHHVKCPQQAAHAMPNPNPLKKEAILTAYKDALGHLVDLVNVPDNKLDLMDEQEACIAQWEKTMEGLLSTSLAITEAGLVLSLENNVHEAIREGDKWAKLWKAHLELTDTLEAAVNTAREKEESQPEVGPSPPEAESLQVEIGAS</sequence>
<comment type="caution">
    <text evidence="2">The sequence shown here is derived from an EMBL/GenBank/DDBJ whole genome shotgun (WGS) entry which is preliminary data.</text>
</comment>
<accession>A0A8I2YCE0</accession>
<evidence type="ECO:0000256" key="1">
    <source>
        <dbReference type="SAM" id="MobiDB-lite"/>
    </source>
</evidence>
<dbReference type="EMBL" id="JAGFBS010000087">
    <property type="protein sequence ID" value="KAG6369349.1"/>
    <property type="molecule type" value="Genomic_DNA"/>
</dbReference>